<proteinExistence type="predicted"/>
<dbReference type="InterPro" id="IPR045189">
    <property type="entry name" value="UBR4-like"/>
</dbReference>
<organism evidence="1">
    <name type="scientific">Gongylonema pulchrum</name>
    <dbReference type="NCBI Taxonomy" id="637853"/>
    <lineage>
        <taxon>Eukaryota</taxon>
        <taxon>Metazoa</taxon>
        <taxon>Ecdysozoa</taxon>
        <taxon>Nematoda</taxon>
        <taxon>Chromadorea</taxon>
        <taxon>Rhabditida</taxon>
        <taxon>Spirurina</taxon>
        <taxon>Spiruromorpha</taxon>
        <taxon>Spiruroidea</taxon>
        <taxon>Gongylonematidae</taxon>
        <taxon>Gongylonema</taxon>
    </lineage>
</organism>
<dbReference type="PANTHER" id="PTHR21725:SF1">
    <property type="entry name" value="E3 UBIQUITIN-PROTEIN LIGASE UBR4"/>
    <property type="match status" value="1"/>
</dbReference>
<name>A0A183DF72_9BILA</name>
<dbReference type="AlphaFoldDB" id="A0A183DF72"/>
<reference evidence="1" key="1">
    <citation type="submission" date="2016-06" db="UniProtKB">
        <authorList>
            <consortium name="WormBaseParasite"/>
        </authorList>
    </citation>
    <scope>IDENTIFICATION</scope>
</reference>
<accession>A0A183DF72</accession>
<evidence type="ECO:0000313" key="1">
    <source>
        <dbReference type="WBParaSite" id="GPUH_0000737201-mRNA-1"/>
    </source>
</evidence>
<sequence>LGDKLHLHNGWENVLCDYIAHEGALVRKAARKLLLLMCNSDVAKYRQIRDEHLIRDLLANLKRRLDERANLEYFELCDIVTRINGISAVSEKRCVVWQRVCLNEVSFFYCRLGF</sequence>
<protein>
    <submittedName>
        <fullName evidence="1">RYDR_ITPR domain-containing protein</fullName>
    </submittedName>
</protein>
<dbReference type="PANTHER" id="PTHR21725">
    <property type="entry name" value="E3 UBIQUITIN-PROTEIN LIGASE UBR4"/>
    <property type="match status" value="1"/>
</dbReference>
<dbReference type="WBParaSite" id="GPUH_0000737201-mRNA-1">
    <property type="protein sequence ID" value="GPUH_0000737201-mRNA-1"/>
    <property type="gene ID" value="GPUH_0000737201"/>
</dbReference>